<dbReference type="EMBL" id="CP113520">
    <property type="protein sequence ID" value="WAJ26227.1"/>
    <property type="molecule type" value="Genomic_DNA"/>
</dbReference>
<gene>
    <name evidence="1" type="ORF">OXU80_15070</name>
</gene>
<sequence>MKPHVLCHMMISIDGRVRTEGWAIDDPSSIFETIHDEIAGDAWLVGRVTIERDFDGEGEWEKGLATGPVERTDWFEGKGAKSYAVAVDRSGRIAWKSGAIDGEPVIAILSRQVSDDYLAFLQKTGVSYVFGGDDEIDFAAVLETLNRELGIERLLVEGGGGVNGSLMNAGLVDELSVAVVPVTDGRAKAPSLFDVSGAWAGSRPLELQSVTQRDKGVVWLRYKVLNDRLKAPGPDTPLE</sequence>
<keyword evidence="2" id="KW-1185">Reference proteome</keyword>
<dbReference type="Proteomes" id="UP001163223">
    <property type="component" value="Chromosome"/>
</dbReference>
<reference evidence="1" key="1">
    <citation type="submission" date="2022-11" db="EMBL/GenBank/DDBJ databases">
        <title>beta-Carotene-producing bacterium, Jeongeuplla avenae sp. nov., alleviates the salt stress of Arabidopsis seedlings.</title>
        <authorList>
            <person name="Jiang L."/>
            <person name="Lee J."/>
        </authorList>
    </citation>
    <scope>NUCLEOTIDE SEQUENCE</scope>
    <source>
        <strain evidence="1">DY_R2A_6</strain>
    </source>
</reference>
<organism evidence="1 2">
    <name type="scientific">Antarcticirhabdus aurantiaca</name>
    <dbReference type="NCBI Taxonomy" id="2606717"/>
    <lineage>
        <taxon>Bacteria</taxon>
        <taxon>Pseudomonadati</taxon>
        <taxon>Pseudomonadota</taxon>
        <taxon>Alphaproteobacteria</taxon>
        <taxon>Hyphomicrobiales</taxon>
        <taxon>Aurantimonadaceae</taxon>
        <taxon>Antarcticirhabdus</taxon>
    </lineage>
</organism>
<accession>A0ACD4NHE8</accession>
<name>A0ACD4NHE8_9HYPH</name>
<protein>
    <submittedName>
        <fullName evidence="1">RibD family protein</fullName>
    </submittedName>
</protein>
<evidence type="ECO:0000313" key="2">
    <source>
        <dbReference type="Proteomes" id="UP001163223"/>
    </source>
</evidence>
<proteinExistence type="predicted"/>
<evidence type="ECO:0000313" key="1">
    <source>
        <dbReference type="EMBL" id="WAJ26227.1"/>
    </source>
</evidence>